<proteinExistence type="predicted"/>
<dbReference type="EMBL" id="LC711080">
    <property type="protein sequence ID" value="BDI54999.1"/>
    <property type="molecule type" value="Genomic_DNA"/>
</dbReference>
<dbReference type="GeneID" id="80402154"/>
<evidence type="ECO:0000313" key="1">
    <source>
        <dbReference type="EMBL" id="BDI54999.1"/>
    </source>
</evidence>
<dbReference type="KEGG" id="vg:80402154"/>
<sequence length="52" mass="6208">MSKAKKIEDLNHKELLEDLEYYVIYAQFQSPSFVDKTFEIIHKYIRALKEGS</sequence>
<name>A0AA35CPM1_9CAUD</name>
<keyword evidence="2" id="KW-1185">Reference proteome</keyword>
<evidence type="ECO:0000313" key="2">
    <source>
        <dbReference type="Proteomes" id="UP001162249"/>
    </source>
</evidence>
<reference evidence="1 2" key="1">
    <citation type="journal article" date="2022" name="Nat. Microbiol.">
        <title>Three families of Asgard archaeal viruses identified in metagenome-assembled genomes.</title>
        <authorList>
            <person name="Medvedeva S."/>
            <person name="Sun J."/>
            <person name="Yutin N."/>
            <person name="Koonin E.V."/>
            <person name="Nunoura T."/>
            <person name="Rinke C."/>
            <person name="Krupovic M."/>
        </authorList>
    </citation>
    <scope>NUCLEOTIDE SEQUENCE [LARGE SCALE GENOMIC DNA]</scope>
    <source>
        <strain evidence="1">VerdaV4</strain>
    </source>
</reference>
<dbReference type="RefSeq" id="YP_010772442.1">
    <property type="nucleotide sequence ID" value="NC_074643.1"/>
</dbReference>
<organism evidence="1 2">
    <name type="scientific">Lokiarchaeia virus VerdaV4</name>
    <dbReference type="NCBI Taxonomy" id="3070172"/>
    <lineage>
        <taxon>Viruses</taxon>
        <taxon>Duplodnaviria</taxon>
        <taxon>Heunggongvirae</taxon>
        <taxon>Uroviricota</taxon>
        <taxon>Caudoviricetes</taxon>
        <taxon>Verdandiviridae</taxon>
        <taxon>Dolusvirus</taxon>
        <taxon>Dolusvirus pacificense</taxon>
    </lineage>
</organism>
<protein>
    <submittedName>
        <fullName evidence="1">Uncharacterized protein</fullName>
    </submittedName>
</protein>
<accession>A0AA35CPM1</accession>
<dbReference type="Proteomes" id="UP001162249">
    <property type="component" value="Segment"/>
</dbReference>